<feature type="region of interest" description="Disordered" evidence="2">
    <location>
        <begin position="417"/>
        <end position="508"/>
    </location>
</feature>
<feature type="region of interest" description="Disordered" evidence="2">
    <location>
        <begin position="53"/>
        <end position="210"/>
    </location>
</feature>
<feature type="compositionally biased region" description="Basic and acidic residues" evidence="2">
    <location>
        <begin position="597"/>
        <end position="607"/>
    </location>
</feature>
<feature type="compositionally biased region" description="Polar residues" evidence="2">
    <location>
        <begin position="92"/>
        <end position="105"/>
    </location>
</feature>
<feature type="compositionally biased region" description="Basic and acidic residues" evidence="2">
    <location>
        <begin position="784"/>
        <end position="793"/>
    </location>
</feature>
<evidence type="ECO:0000256" key="2">
    <source>
        <dbReference type="SAM" id="MobiDB-lite"/>
    </source>
</evidence>
<evidence type="ECO:0000313" key="4">
    <source>
        <dbReference type="Proteomes" id="UP000812966"/>
    </source>
</evidence>
<feature type="region of interest" description="Disordered" evidence="2">
    <location>
        <begin position="286"/>
        <end position="306"/>
    </location>
</feature>
<feature type="compositionally biased region" description="Basic and acidic residues" evidence="2">
    <location>
        <begin position="737"/>
        <end position="746"/>
    </location>
</feature>
<feature type="compositionally biased region" description="Polar residues" evidence="2">
    <location>
        <begin position="131"/>
        <end position="153"/>
    </location>
</feature>
<organism evidence="3 4">
    <name type="scientific">Filobasidium floriforme</name>
    <dbReference type="NCBI Taxonomy" id="5210"/>
    <lineage>
        <taxon>Eukaryota</taxon>
        <taxon>Fungi</taxon>
        <taxon>Dikarya</taxon>
        <taxon>Basidiomycota</taxon>
        <taxon>Agaricomycotina</taxon>
        <taxon>Tremellomycetes</taxon>
        <taxon>Filobasidiales</taxon>
        <taxon>Filobasidiaceae</taxon>
        <taxon>Filobasidium</taxon>
    </lineage>
</organism>
<feature type="compositionally biased region" description="Basic and acidic residues" evidence="2">
    <location>
        <begin position="13"/>
        <end position="29"/>
    </location>
</feature>
<feature type="compositionally biased region" description="Low complexity" evidence="2">
    <location>
        <begin position="716"/>
        <end position="736"/>
    </location>
</feature>
<feature type="compositionally biased region" description="Polar residues" evidence="2">
    <location>
        <begin position="293"/>
        <end position="306"/>
    </location>
</feature>
<feature type="compositionally biased region" description="Basic and acidic residues" evidence="2">
    <location>
        <begin position="178"/>
        <end position="202"/>
    </location>
</feature>
<feature type="region of interest" description="Disordered" evidence="2">
    <location>
        <begin position="1"/>
        <end position="29"/>
    </location>
</feature>
<comment type="caution">
    <text evidence="3">The sequence shown here is derived from an EMBL/GenBank/DDBJ whole genome shotgun (WGS) entry which is preliminary data.</text>
</comment>
<accession>A0A8K0JQ54</accession>
<reference evidence="3" key="1">
    <citation type="submission" date="2020-04" db="EMBL/GenBank/DDBJ databases">
        <title>Analysis of mating type loci in Filobasidium floriforme.</title>
        <authorList>
            <person name="Nowrousian M."/>
        </authorList>
    </citation>
    <scope>NUCLEOTIDE SEQUENCE</scope>
    <source>
        <strain evidence="3">CBS 6242</strain>
    </source>
</reference>
<feature type="coiled-coil region" evidence="1">
    <location>
        <begin position="688"/>
        <end position="715"/>
    </location>
</feature>
<feature type="compositionally biased region" description="Polar residues" evidence="2">
    <location>
        <begin position="485"/>
        <end position="496"/>
    </location>
</feature>
<dbReference type="Proteomes" id="UP000812966">
    <property type="component" value="Unassembled WGS sequence"/>
</dbReference>
<feature type="compositionally biased region" description="Low complexity" evidence="2">
    <location>
        <begin position="532"/>
        <end position="561"/>
    </location>
</feature>
<keyword evidence="1" id="KW-0175">Coiled coil</keyword>
<name>A0A8K0JQ54_9TREE</name>
<feature type="region of interest" description="Disordered" evidence="2">
    <location>
        <begin position="526"/>
        <end position="607"/>
    </location>
</feature>
<dbReference type="EMBL" id="JABELV010000015">
    <property type="protein sequence ID" value="KAG7570922.1"/>
    <property type="molecule type" value="Genomic_DNA"/>
</dbReference>
<dbReference type="AlphaFoldDB" id="A0A8K0JQ54"/>
<keyword evidence="4" id="KW-1185">Reference proteome</keyword>
<protein>
    <submittedName>
        <fullName evidence="3">Uncharacterized protein</fullName>
    </submittedName>
</protein>
<evidence type="ECO:0000313" key="3">
    <source>
        <dbReference type="EMBL" id="KAG7570922.1"/>
    </source>
</evidence>
<sequence length="793" mass="86681">MKGLRGSLFGLLHRGEGEEGRMRRKESKADLRAQVLVDNAAGRGASIDLRRKKSFAYGEGQQDDLSPPLPSPTSHIAAPSPSPSTRPHLRRSSNSAPNDVPQTRLFSPITLHKAYGPSSYKMDKDMPASDSIESLTSPPQRSNSTFAKTSSPRQGLGGNSTGAGPMTRKLRSGSDTAAWERKERAAFPKRPRQDIAERDTRLKSSIQSTVPPTIPARNLADVFSVPPPVQTNLIPPTVLKHRPRSQSWSASNCLDAAGFEVPPIKGLRLQKKRSEPILNAKFAEVQPGHPSIPSRTTAGSLGSSLQPLEPLHLRKDESTNQDPHAETRPSLLAYLENRYSRDSNSSSSHFSSTLTNPYDARLIDNDIYISPTPTVLEDQEAAMKALEDALNGPRSGGTPARAGAPSGWPVVDFGFEGTDHPSSSVTPRPISPKHKVGDSPQLEKYVDVERGQGNEAKPNRAGLVSGLNRTPPREPLPRLPVARTALSSSNRQTLNSLGLPLQPPSHHQTLAGSLKKQFVLQEAHHIDPASTQSQSESELEPSLQLPRLSYSYGKPRSSGRSGSKHHSSSRDSRGSVGRPSLRGLGSLKVEPYSQTSRDSRYAEEDGARQPRLVEVVFPRSAPAARSEFPQDRDLGGYASGQGDREVGASGEEGGEGETELGRMKMMWEREQAGKRRLEDELMVLQGKHLGAVSRIARLEQENEQLRRRVSEGVSLPSLPSFGSSTSTTSTMMLLMTPEKDRDRTPGREQQQQQQDQQKQREMHSRYGSMDTIDRLEVDLGSPFAKRDGSRETA</sequence>
<feature type="region of interest" description="Disordered" evidence="2">
    <location>
        <begin position="622"/>
        <end position="659"/>
    </location>
</feature>
<proteinExistence type="predicted"/>
<feature type="region of interest" description="Disordered" evidence="2">
    <location>
        <begin position="716"/>
        <end position="793"/>
    </location>
</feature>
<gene>
    <name evidence="3" type="ORF">FFLO_01120</name>
</gene>
<evidence type="ECO:0000256" key="1">
    <source>
        <dbReference type="SAM" id="Coils"/>
    </source>
</evidence>